<protein>
    <submittedName>
        <fullName evidence="1">Uncharacterized protein</fullName>
    </submittedName>
</protein>
<organism evidence="1">
    <name type="scientific">mine drainage metagenome</name>
    <dbReference type="NCBI Taxonomy" id="410659"/>
    <lineage>
        <taxon>unclassified sequences</taxon>
        <taxon>metagenomes</taxon>
        <taxon>ecological metagenomes</taxon>
    </lineage>
</organism>
<accession>A0A1J5SBA5</accession>
<evidence type="ECO:0000313" key="1">
    <source>
        <dbReference type="EMBL" id="OIR05227.1"/>
    </source>
</evidence>
<dbReference type="AlphaFoldDB" id="A0A1J5SBA5"/>
<reference evidence="1" key="1">
    <citation type="submission" date="2016-10" db="EMBL/GenBank/DDBJ databases">
        <title>Sequence of Gallionella enrichment culture.</title>
        <authorList>
            <person name="Poehlein A."/>
            <person name="Muehling M."/>
            <person name="Daniel R."/>
        </authorList>
    </citation>
    <scope>NUCLEOTIDE SEQUENCE</scope>
</reference>
<name>A0A1J5SBA5_9ZZZZ</name>
<dbReference type="EMBL" id="MLJW01000051">
    <property type="protein sequence ID" value="OIR05227.1"/>
    <property type="molecule type" value="Genomic_DNA"/>
</dbReference>
<comment type="caution">
    <text evidence="1">The sequence shown here is derived from an EMBL/GenBank/DDBJ whole genome shotgun (WGS) entry which is preliminary data.</text>
</comment>
<proteinExistence type="predicted"/>
<gene>
    <name evidence="1" type="ORF">GALL_125390</name>
</gene>
<sequence length="45" mass="4915">MTTESREKGQAIYQDSNSTKLLVASGPKTGILARALEGHTRDRLI</sequence>